<reference evidence="1" key="2">
    <citation type="submission" date="2018-07" db="EMBL/GenBank/DDBJ databases">
        <authorList>
            <person name="Mckenzie S.K."/>
            <person name="Kronauer D.J.C."/>
        </authorList>
    </citation>
    <scope>NUCLEOTIDE SEQUENCE</scope>
    <source>
        <strain evidence="1">Clonal line C1</strain>
    </source>
</reference>
<proteinExistence type="predicted"/>
<reference evidence="1" key="1">
    <citation type="journal article" date="2018" name="Genome Res.">
        <title>The genomic architecture and molecular evolution of ant odorant receptors.</title>
        <authorList>
            <person name="McKenzie S.K."/>
            <person name="Kronauer D.J.C."/>
        </authorList>
    </citation>
    <scope>NUCLEOTIDE SEQUENCE [LARGE SCALE GENOMIC DNA]</scope>
    <source>
        <strain evidence="1">Clonal line C1</strain>
    </source>
</reference>
<name>A0A3L8DKB0_OOCBI</name>
<dbReference type="AlphaFoldDB" id="A0A3L8DKB0"/>
<organism evidence="1">
    <name type="scientific">Ooceraea biroi</name>
    <name type="common">Clonal raider ant</name>
    <name type="synonym">Cerapachys biroi</name>
    <dbReference type="NCBI Taxonomy" id="2015173"/>
    <lineage>
        <taxon>Eukaryota</taxon>
        <taxon>Metazoa</taxon>
        <taxon>Ecdysozoa</taxon>
        <taxon>Arthropoda</taxon>
        <taxon>Hexapoda</taxon>
        <taxon>Insecta</taxon>
        <taxon>Pterygota</taxon>
        <taxon>Neoptera</taxon>
        <taxon>Endopterygota</taxon>
        <taxon>Hymenoptera</taxon>
        <taxon>Apocrita</taxon>
        <taxon>Aculeata</taxon>
        <taxon>Formicoidea</taxon>
        <taxon>Formicidae</taxon>
        <taxon>Dorylinae</taxon>
        <taxon>Ooceraea</taxon>
    </lineage>
</organism>
<protein>
    <submittedName>
        <fullName evidence="1">Uncharacterized protein</fullName>
    </submittedName>
</protein>
<dbReference type="Proteomes" id="UP000279307">
    <property type="component" value="Chromosome 7"/>
</dbReference>
<comment type="caution">
    <text evidence="1">The sequence shown here is derived from an EMBL/GenBank/DDBJ whole genome shotgun (WGS) entry which is preliminary data.</text>
</comment>
<dbReference type="OrthoDB" id="7606993at2759"/>
<dbReference type="EMBL" id="QOIP01000007">
    <property type="protein sequence ID" value="RLU20885.1"/>
    <property type="molecule type" value="Genomic_DNA"/>
</dbReference>
<sequence length="126" mass="13971">MTSVSDVRVSAEDIPDHFYRKVQHPRRRQYVDCPTCVPSLCNLDVAQIQTDTKKTSVVESQTPKTVTKETPIQTLSKCEFCERQMQPFASPIGGAPPVQCLQHSPQWTPAIVQFVRGGVSIPCCPG</sequence>
<gene>
    <name evidence="1" type="ORF">DMN91_007499</name>
</gene>
<accession>A0A3L8DKB0</accession>
<evidence type="ECO:0000313" key="1">
    <source>
        <dbReference type="EMBL" id="RLU20885.1"/>
    </source>
</evidence>